<keyword evidence="1" id="KW-0472">Membrane</keyword>
<proteinExistence type="predicted"/>
<keyword evidence="1" id="KW-1133">Transmembrane helix</keyword>
<keyword evidence="1" id="KW-0812">Transmembrane</keyword>
<name>A0A8T9Q2N0_9BACT</name>
<feature type="transmembrane region" description="Helical" evidence="1">
    <location>
        <begin position="43"/>
        <end position="66"/>
    </location>
</feature>
<sequence>MERYRHYSDASRLVLPVMDVLLIYGAFRLAGRMVWGTWQFTGYAPFCFVIFGLLWWLLSGQFANIYRVDKLITYPRSCCI</sequence>
<dbReference type="EMBL" id="CP095046">
    <property type="protein sequence ID" value="UOQ70020.1"/>
    <property type="molecule type" value="Genomic_DNA"/>
</dbReference>
<evidence type="ECO:0000313" key="3">
    <source>
        <dbReference type="Proteomes" id="UP000831796"/>
    </source>
</evidence>
<gene>
    <name evidence="2" type="ORF">MUN79_14610</name>
</gene>
<evidence type="ECO:0000256" key="1">
    <source>
        <dbReference type="SAM" id="Phobius"/>
    </source>
</evidence>
<keyword evidence="3" id="KW-1185">Reference proteome</keyword>
<evidence type="ECO:0000313" key="2">
    <source>
        <dbReference type="EMBL" id="UOQ70020.1"/>
    </source>
</evidence>
<dbReference type="AlphaFoldDB" id="A0A8T9Q2N0"/>
<reference evidence="2" key="1">
    <citation type="submission" date="2022-04" db="EMBL/GenBank/DDBJ databases">
        <title>Hymenobacter sp. isolated from the air.</title>
        <authorList>
            <person name="Won M."/>
            <person name="Lee C.-M."/>
            <person name="Woen H.-Y."/>
            <person name="Kwon S.-W."/>
        </authorList>
    </citation>
    <scope>NUCLEOTIDE SEQUENCE</scope>
    <source>
        <strain evidence="2">5116S-3</strain>
    </source>
</reference>
<feature type="transmembrane region" description="Helical" evidence="1">
    <location>
        <begin position="12"/>
        <end position="31"/>
    </location>
</feature>
<organism evidence="2 3">
    <name type="scientific">Hymenobacter cellulosilyticus</name>
    <dbReference type="NCBI Taxonomy" id="2932248"/>
    <lineage>
        <taxon>Bacteria</taxon>
        <taxon>Pseudomonadati</taxon>
        <taxon>Bacteroidota</taxon>
        <taxon>Cytophagia</taxon>
        <taxon>Cytophagales</taxon>
        <taxon>Hymenobacteraceae</taxon>
        <taxon>Hymenobacter</taxon>
    </lineage>
</organism>
<dbReference type="KEGG" id="hcu:MUN79_14610"/>
<protein>
    <submittedName>
        <fullName evidence="2">Uncharacterized protein</fullName>
    </submittedName>
</protein>
<accession>A0A8T9Q2N0</accession>
<dbReference type="RefSeq" id="WP_244673444.1">
    <property type="nucleotide sequence ID" value="NZ_CP095046.1"/>
</dbReference>
<dbReference type="Proteomes" id="UP000831796">
    <property type="component" value="Chromosome"/>
</dbReference>